<dbReference type="Pfam" id="PF07714">
    <property type="entry name" value="PK_Tyr_Ser-Thr"/>
    <property type="match status" value="1"/>
</dbReference>
<protein>
    <submittedName>
        <fullName evidence="5">Kinase-like protein</fullName>
    </submittedName>
</protein>
<dbReference type="AlphaFoldDB" id="A0A8H4EG58"/>
<name>A0A8H4EG58_GIGMA</name>
<dbReference type="PANTHER" id="PTHR44329:SF298">
    <property type="entry name" value="MIXED LINEAGE KINASE DOMAIN-LIKE PROTEIN"/>
    <property type="match status" value="1"/>
</dbReference>
<dbReference type="InterPro" id="IPR001245">
    <property type="entry name" value="Ser-Thr/Tyr_kinase_cat_dom"/>
</dbReference>
<evidence type="ECO:0000313" key="6">
    <source>
        <dbReference type="Proteomes" id="UP000439903"/>
    </source>
</evidence>
<dbReference type="OrthoDB" id="6718656at2759"/>
<evidence type="ECO:0000313" key="5">
    <source>
        <dbReference type="EMBL" id="KAF0478666.1"/>
    </source>
</evidence>
<dbReference type="PIRSF" id="PIRSF000654">
    <property type="entry name" value="Integrin-linked_kinase"/>
    <property type="match status" value="1"/>
</dbReference>
<dbReference type="InterPro" id="IPR017441">
    <property type="entry name" value="Protein_kinase_ATP_BS"/>
</dbReference>
<dbReference type="EMBL" id="WTPW01000800">
    <property type="protein sequence ID" value="KAF0478666.1"/>
    <property type="molecule type" value="Genomic_DNA"/>
</dbReference>
<evidence type="ECO:0000256" key="1">
    <source>
        <dbReference type="ARBA" id="ARBA00022741"/>
    </source>
</evidence>
<dbReference type="InterPro" id="IPR051681">
    <property type="entry name" value="Ser/Thr_Kinases-Pseudokinases"/>
</dbReference>
<keyword evidence="5" id="KW-0808">Transferase</keyword>
<evidence type="ECO:0000256" key="3">
    <source>
        <dbReference type="PROSITE-ProRule" id="PRU10141"/>
    </source>
</evidence>
<sequence length="264" mass="30189">MEKLGRGGFGTVYQASSSSLGYVAIKEIEGATTDEKAQKLFINELKRLNGSNHERIIKFYGISLDKKKKTCYLVMEFANNGTLREYLQKNKLEWPEKIHFASQISEGMSYLHSIEIIHRDLHTSNILIHNGNAKISDFGTSKNLDSIAATSSKEFYGVIPFIDPRKFEDSKYPYDKKSDVYSIGVLLWENSSNGQPPFSQGNDNNPLGIMLEIAKGLRERPIAGTPKQYIDLYEKCWEYEPNERPPMIQIFQQLNTLELDPKFF</sequence>
<dbReference type="Proteomes" id="UP000439903">
    <property type="component" value="Unassembled WGS sequence"/>
</dbReference>
<keyword evidence="1 3" id="KW-0547">Nucleotide-binding</keyword>
<accession>A0A8H4EG58</accession>
<dbReference type="GO" id="GO:0004672">
    <property type="term" value="F:protein kinase activity"/>
    <property type="evidence" value="ECO:0007669"/>
    <property type="project" value="InterPro"/>
</dbReference>
<evidence type="ECO:0000259" key="4">
    <source>
        <dbReference type="PROSITE" id="PS50011"/>
    </source>
</evidence>
<proteinExistence type="predicted"/>
<dbReference type="SUPFAM" id="SSF56112">
    <property type="entry name" value="Protein kinase-like (PK-like)"/>
    <property type="match status" value="1"/>
</dbReference>
<organism evidence="5 6">
    <name type="scientific">Gigaspora margarita</name>
    <dbReference type="NCBI Taxonomy" id="4874"/>
    <lineage>
        <taxon>Eukaryota</taxon>
        <taxon>Fungi</taxon>
        <taxon>Fungi incertae sedis</taxon>
        <taxon>Mucoromycota</taxon>
        <taxon>Glomeromycotina</taxon>
        <taxon>Glomeromycetes</taxon>
        <taxon>Diversisporales</taxon>
        <taxon>Gigasporaceae</taxon>
        <taxon>Gigaspora</taxon>
    </lineage>
</organism>
<dbReference type="InterPro" id="IPR011009">
    <property type="entry name" value="Kinase-like_dom_sf"/>
</dbReference>
<gene>
    <name evidence="5" type="ORF">F8M41_023966</name>
</gene>
<feature type="binding site" evidence="3">
    <location>
        <position position="26"/>
    </location>
    <ligand>
        <name>ATP</name>
        <dbReference type="ChEBI" id="CHEBI:30616"/>
    </ligand>
</feature>
<dbReference type="Gene3D" id="1.10.510.10">
    <property type="entry name" value="Transferase(Phosphotransferase) domain 1"/>
    <property type="match status" value="1"/>
</dbReference>
<evidence type="ECO:0000256" key="2">
    <source>
        <dbReference type="ARBA" id="ARBA00022840"/>
    </source>
</evidence>
<dbReference type="PROSITE" id="PS50011">
    <property type="entry name" value="PROTEIN_KINASE_DOM"/>
    <property type="match status" value="1"/>
</dbReference>
<comment type="caution">
    <text evidence="5">The sequence shown here is derived from an EMBL/GenBank/DDBJ whole genome shotgun (WGS) entry which is preliminary data.</text>
</comment>
<keyword evidence="2 3" id="KW-0067">ATP-binding</keyword>
<dbReference type="PANTHER" id="PTHR44329">
    <property type="entry name" value="SERINE/THREONINE-PROTEIN KINASE TNNI3K-RELATED"/>
    <property type="match status" value="1"/>
</dbReference>
<keyword evidence="5" id="KW-0418">Kinase</keyword>
<keyword evidence="6" id="KW-1185">Reference proteome</keyword>
<dbReference type="GO" id="GO:0097527">
    <property type="term" value="P:necroptotic signaling pathway"/>
    <property type="evidence" value="ECO:0007669"/>
    <property type="project" value="TreeGrafter"/>
</dbReference>
<reference evidence="5 6" key="1">
    <citation type="journal article" date="2019" name="Environ. Microbiol.">
        <title>At the nexus of three kingdoms: the genome of the mycorrhizal fungus Gigaspora margarita provides insights into plant, endobacterial and fungal interactions.</title>
        <authorList>
            <person name="Venice F."/>
            <person name="Ghignone S."/>
            <person name="Salvioli di Fossalunga A."/>
            <person name="Amselem J."/>
            <person name="Novero M."/>
            <person name="Xianan X."/>
            <person name="Sedzielewska Toro K."/>
            <person name="Morin E."/>
            <person name="Lipzen A."/>
            <person name="Grigoriev I.V."/>
            <person name="Henrissat B."/>
            <person name="Martin F.M."/>
            <person name="Bonfante P."/>
        </authorList>
    </citation>
    <scope>NUCLEOTIDE SEQUENCE [LARGE SCALE GENOMIC DNA]</scope>
    <source>
        <strain evidence="5 6">BEG34</strain>
    </source>
</reference>
<dbReference type="InterPro" id="IPR000719">
    <property type="entry name" value="Prot_kinase_dom"/>
</dbReference>
<dbReference type="PROSITE" id="PS00107">
    <property type="entry name" value="PROTEIN_KINASE_ATP"/>
    <property type="match status" value="1"/>
</dbReference>
<dbReference type="GO" id="GO:0005524">
    <property type="term" value="F:ATP binding"/>
    <property type="evidence" value="ECO:0007669"/>
    <property type="project" value="UniProtKB-UniRule"/>
</dbReference>
<dbReference type="PRINTS" id="PR00109">
    <property type="entry name" value="TYRKINASE"/>
</dbReference>
<feature type="domain" description="Protein kinase" evidence="4">
    <location>
        <begin position="1"/>
        <end position="263"/>
    </location>
</feature>